<evidence type="ECO:0000256" key="4">
    <source>
        <dbReference type="ARBA" id="ARBA00051722"/>
    </source>
</evidence>
<evidence type="ECO:0000256" key="5">
    <source>
        <dbReference type="PIRNR" id="PIRNR016557"/>
    </source>
</evidence>
<keyword evidence="2 5" id="KW-0378">Hydrolase</keyword>
<dbReference type="OrthoDB" id="9788539at2"/>
<evidence type="ECO:0000256" key="3">
    <source>
        <dbReference type="ARBA" id="ARBA00022912"/>
    </source>
</evidence>
<gene>
    <name evidence="6" type="ORF">A374_18219</name>
</gene>
<name>I8AEJ9_9BACL</name>
<dbReference type="GO" id="GO:0004725">
    <property type="term" value="F:protein tyrosine phosphatase activity"/>
    <property type="evidence" value="ECO:0007669"/>
    <property type="project" value="UniProtKB-UniRule"/>
</dbReference>
<comment type="similarity">
    <text evidence="1 5">Belongs to the metallo-dependent hydrolases superfamily. CpsB/CapC family.</text>
</comment>
<keyword evidence="7" id="KW-1185">Reference proteome</keyword>
<evidence type="ECO:0000313" key="6">
    <source>
        <dbReference type="EMBL" id="EIT83997.1"/>
    </source>
</evidence>
<dbReference type="STRING" id="1196324.A374_18219"/>
<dbReference type="PATRIC" id="fig|1196324.3.peg.3717"/>
<comment type="catalytic activity">
    <reaction evidence="4 5">
        <text>O-phospho-L-tyrosyl-[protein] + H2O = L-tyrosyl-[protein] + phosphate</text>
        <dbReference type="Rhea" id="RHEA:10684"/>
        <dbReference type="Rhea" id="RHEA-COMP:10136"/>
        <dbReference type="Rhea" id="RHEA-COMP:20101"/>
        <dbReference type="ChEBI" id="CHEBI:15377"/>
        <dbReference type="ChEBI" id="CHEBI:43474"/>
        <dbReference type="ChEBI" id="CHEBI:46858"/>
        <dbReference type="ChEBI" id="CHEBI:61978"/>
        <dbReference type="EC" id="3.1.3.48"/>
    </reaction>
</comment>
<dbReference type="Proteomes" id="UP000004080">
    <property type="component" value="Unassembled WGS sequence"/>
</dbReference>
<dbReference type="InterPro" id="IPR016195">
    <property type="entry name" value="Pol/histidinol_Pase-like"/>
</dbReference>
<dbReference type="InterPro" id="IPR016667">
    <property type="entry name" value="Caps_polysacc_synth_CpsB/CapC"/>
</dbReference>
<reference evidence="6 7" key="1">
    <citation type="journal article" date="2012" name="J. Bacteriol.">
        <title>Genome of Bacillus macauensis ZFHKF-1, a Long-Chain-Forming Bacterium.</title>
        <authorList>
            <person name="Cai L."/>
            <person name="Zhang T."/>
        </authorList>
    </citation>
    <scope>NUCLEOTIDE SEQUENCE [LARGE SCALE GENOMIC DNA]</scope>
    <source>
        <strain evidence="6 7">ZFHKF-1</strain>
    </source>
</reference>
<dbReference type="eggNOG" id="COG4464">
    <property type="taxonomic scope" value="Bacteria"/>
</dbReference>
<organism evidence="6 7">
    <name type="scientific">Fictibacillus macauensis ZFHKF-1</name>
    <dbReference type="NCBI Taxonomy" id="1196324"/>
    <lineage>
        <taxon>Bacteria</taxon>
        <taxon>Bacillati</taxon>
        <taxon>Bacillota</taxon>
        <taxon>Bacilli</taxon>
        <taxon>Bacillales</taxon>
        <taxon>Fictibacillaceae</taxon>
        <taxon>Fictibacillus</taxon>
    </lineage>
</organism>
<accession>I8AEJ9</accession>
<dbReference type="Pfam" id="PF19567">
    <property type="entry name" value="CpsB_CapC"/>
    <property type="match status" value="1"/>
</dbReference>
<dbReference type="EMBL" id="AKKV01000042">
    <property type="protein sequence ID" value="EIT83997.1"/>
    <property type="molecule type" value="Genomic_DNA"/>
</dbReference>
<evidence type="ECO:0000313" key="7">
    <source>
        <dbReference type="Proteomes" id="UP000004080"/>
    </source>
</evidence>
<dbReference type="PIRSF" id="PIRSF016557">
    <property type="entry name" value="Caps_synth_CpsB"/>
    <property type="match status" value="1"/>
</dbReference>
<protein>
    <recommendedName>
        <fullName evidence="5">Tyrosine-protein phosphatase</fullName>
        <ecNumber evidence="5">3.1.3.48</ecNumber>
    </recommendedName>
</protein>
<dbReference type="EC" id="3.1.3.48" evidence="5"/>
<dbReference type="AlphaFoldDB" id="I8AEJ9"/>
<keyword evidence="3 5" id="KW-0904">Protein phosphatase</keyword>
<evidence type="ECO:0000256" key="2">
    <source>
        <dbReference type="ARBA" id="ARBA00022801"/>
    </source>
</evidence>
<comment type="caution">
    <text evidence="6">The sequence shown here is derived from an EMBL/GenBank/DDBJ whole genome shotgun (WGS) entry which is preliminary data.</text>
</comment>
<dbReference type="GO" id="GO:0030145">
    <property type="term" value="F:manganese ion binding"/>
    <property type="evidence" value="ECO:0007669"/>
    <property type="project" value="UniProtKB-UniRule"/>
</dbReference>
<evidence type="ECO:0000256" key="1">
    <source>
        <dbReference type="ARBA" id="ARBA00005750"/>
    </source>
</evidence>
<dbReference type="Gene3D" id="3.20.20.140">
    <property type="entry name" value="Metal-dependent hydrolases"/>
    <property type="match status" value="1"/>
</dbReference>
<dbReference type="SUPFAM" id="SSF89550">
    <property type="entry name" value="PHP domain-like"/>
    <property type="match status" value="1"/>
</dbReference>
<proteinExistence type="inferred from homology"/>
<dbReference type="PANTHER" id="PTHR39181:SF1">
    <property type="entry name" value="TYROSINE-PROTEIN PHOSPHATASE YWQE"/>
    <property type="match status" value="1"/>
</dbReference>
<dbReference type="PANTHER" id="PTHR39181">
    <property type="entry name" value="TYROSINE-PROTEIN PHOSPHATASE YWQE"/>
    <property type="match status" value="1"/>
</dbReference>
<sequence length="252" mass="28617">MNMIDIHSHILPGVDDGATSLSESLEMASIAVNEGITDLVATPHYDGRYQVEKETILTATMELNEALQRQKIPLVVHPGQEIRMYKELIEDLKAGRLLTYRNEGRYVLIEFASGEVPAYAAAMMYECTLLGITPVIAHPERNMTFKEKPAQLVALLNEGAYVQLTASSIIGKFGRNVKSFSYKLLKNKCAHFIASDAHNVSLRSFHLRGAYEEIEKKLGREMRHALERNTRLLMDGKSLHVQDELEWKKRWF</sequence>
<dbReference type="RefSeq" id="WP_007203713.1">
    <property type="nucleotide sequence ID" value="NZ_AKKV01000042.1"/>
</dbReference>